<comment type="similarity">
    <text evidence="2">Belongs to the USE1 family.</text>
</comment>
<feature type="region of interest" description="Disordered" evidence="10">
    <location>
        <begin position="96"/>
        <end position="117"/>
    </location>
</feature>
<accession>A0A369J581</accession>
<proteinExistence type="inferred from homology"/>
<evidence type="ECO:0000256" key="8">
    <source>
        <dbReference type="ARBA" id="ARBA00022989"/>
    </source>
</evidence>
<keyword evidence="6" id="KW-0931">ER-Golgi transport</keyword>
<evidence type="ECO:0000256" key="11">
    <source>
        <dbReference type="SAM" id="Phobius"/>
    </source>
</evidence>
<evidence type="ECO:0000313" key="12">
    <source>
        <dbReference type="EMBL" id="RDB16320.1"/>
    </source>
</evidence>
<dbReference type="GO" id="GO:0005789">
    <property type="term" value="C:endoplasmic reticulum membrane"/>
    <property type="evidence" value="ECO:0007669"/>
    <property type="project" value="UniProtKB-SubCell"/>
</dbReference>
<keyword evidence="7" id="KW-0653">Protein transport</keyword>
<evidence type="ECO:0000256" key="9">
    <source>
        <dbReference type="ARBA" id="ARBA00023136"/>
    </source>
</evidence>
<gene>
    <name evidence="12" type="ORF">Hypma_003019</name>
</gene>
<dbReference type="PANTHER" id="PTHR13050:SF7">
    <property type="entry name" value="VESICLE TRANSPORT PROTEIN USE1"/>
    <property type="match status" value="1"/>
</dbReference>
<dbReference type="Proteomes" id="UP000076154">
    <property type="component" value="Unassembled WGS sequence"/>
</dbReference>
<comment type="subcellular location">
    <subcellularLocation>
        <location evidence="1">Endoplasmic reticulum membrane</location>
        <topology evidence="1">Single-pass type IV membrane protein</topology>
    </subcellularLocation>
</comment>
<dbReference type="Pfam" id="PF09753">
    <property type="entry name" value="Use1"/>
    <property type="match status" value="1"/>
</dbReference>
<organism evidence="12 13">
    <name type="scientific">Hypsizygus marmoreus</name>
    <name type="common">White beech mushroom</name>
    <name type="synonym">Agaricus marmoreus</name>
    <dbReference type="NCBI Taxonomy" id="39966"/>
    <lineage>
        <taxon>Eukaryota</taxon>
        <taxon>Fungi</taxon>
        <taxon>Dikarya</taxon>
        <taxon>Basidiomycota</taxon>
        <taxon>Agaricomycotina</taxon>
        <taxon>Agaricomycetes</taxon>
        <taxon>Agaricomycetidae</taxon>
        <taxon>Agaricales</taxon>
        <taxon>Tricholomatineae</taxon>
        <taxon>Lyophyllaceae</taxon>
        <taxon>Hypsizygus</taxon>
    </lineage>
</organism>
<dbReference type="GO" id="GO:0015031">
    <property type="term" value="P:protein transport"/>
    <property type="evidence" value="ECO:0007669"/>
    <property type="project" value="UniProtKB-KW"/>
</dbReference>
<dbReference type="InParanoid" id="A0A369J581"/>
<evidence type="ECO:0000256" key="3">
    <source>
        <dbReference type="ARBA" id="ARBA00022448"/>
    </source>
</evidence>
<protein>
    <submittedName>
        <fullName evidence="12">Uncharacterized protein</fullName>
    </submittedName>
</protein>
<sequence length="295" mass="32744">MIAMNHGAEQTLHDEINLKRLVRRLEKTTSDPTWDESQGQRTWIKAQGTLQKIKYARKLLKNVDLYEDETPQRVQQLNELRIKLDRVEVFVKEIEQRTTPTPKRPEPILPRIPQPLLPSSSSLTLDLPLSSQSALPTHGAPGTASLLTDDLLLPADSPAYPTSTSFSFPTPMTLIPSTIPPSTSGITATAVATGAAPRFLQNSNALQQELSDQLAQMATQLKRNAIHFSDTLAKDQAVVEEAQQKLEGNFDVMHKERTRLRDHRGKSGGTTCLVLLIVLAVVLIFALMISIIRFT</sequence>
<feature type="transmembrane region" description="Helical" evidence="11">
    <location>
        <begin position="273"/>
        <end position="292"/>
    </location>
</feature>
<dbReference type="GO" id="GO:0006890">
    <property type="term" value="P:retrograde vesicle-mediated transport, Golgi to endoplasmic reticulum"/>
    <property type="evidence" value="ECO:0007669"/>
    <property type="project" value="TreeGrafter"/>
</dbReference>
<dbReference type="CDD" id="cd15860">
    <property type="entry name" value="SNARE_USE1"/>
    <property type="match status" value="1"/>
</dbReference>
<evidence type="ECO:0000256" key="6">
    <source>
        <dbReference type="ARBA" id="ARBA00022892"/>
    </source>
</evidence>
<dbReference type="GO" id="GO:0031201">
    <property type="term" value="C:SNARE complex"/>
    <property type="evidence" value="ECO:0007669"/>
    <property type="project" value="TreeGrafter"/>
</dbReference>
<dbReference type="GO" id="GO:0005484">
    <property type="term" value="F:SNAP receptor activity"/>
    <property type="evidence" value="ECO:0007669"/>
    <property type="project" value="TreeGrafter"/>
</dbReference>
<evidence type="ECO:0000256" key="1">
    <source>
        <dbReference type="ARBA" id="ARBA00004163"/>
    </source>
</evidence>
<keyword evidence="4 11" id="KW-0812">Transmembrane</keyword>
<keyword evidence="13" id="KW-1185">Reference proteome</keyword>
<dbReference type="PANTHER" id="PTHR13050">
    <property type="entry name" value="USE1-LIKE PROTEIN"/>
    <property type="match status" value="1"/>
</dbReference>
<dbReference type="STRING" id="39966.A0A369J581"/>
<evidence type="ECO:0000256" key="10">
    <source>
        <dbReference type="SAM" id="MobiDB-lite"/>
    </source>
</evidence>
<keyword evidence="9 11" id="KW-0472">Membrane</keyword>
<comment type="caution">
    <text evidence="12">The sequence shown here is derived from an EMBL/GenBank/DDBJ whole genome shotgun (WGS) entry which is preliminary data.</text>
</comment>
<name>A0A369J581_HYPMA</name>
<evidence type="ECO:0000256" key="2">
    <source>
        <dbReference type="ARBA" id="ARBA00007891"/>
    </source>
</evidence>
<feature type="compositionally biased region" description="Pro residues" evidence="10">
    <location>
        <begin position="107"/>
        <end position="116"/>
    </location>
</feature>
<dbReference type="OrthoDB" id="4506189at2759"/>
<dbReference type="AlphaFoldDB" id="A0A369J581"/>
<dbReference type="InterPro" id="IPR019150">
    <property type="entry name" value="Vesicle_transport_protein_Use1"/>
</dbReference>
<keyword evidence="3" id="KW-0813">Transport</keyword>
<keyword evidence="8 11" id="KW-1133">Transmembrane helix</keyword>
<dbReference type="EMBL" id="LUEZ02000126">
    <property type="protein sequence ID" value="RDB16320.1"/>
    <property type="molecule type" value="Genomic_DNA"/>
</dbReference>
<evidence type="ECO:0000256" key="5">
    <source>
        <dbReference type="ARBA" id="ARBA00022824"/>
    </source>
</evidence>
<reference evidence="12" key="1">
    <citation type="submission" date="2018-04" db="EMBL/GenBank/DDBJ databases">
        <title>Whole genome sequencing of Hypsizygus marmoreus.</title>
        <authorList>
            <person name="Choi I.-G."/>
            <person name="Min B."/>
            <person name="Kim J.-G."/>
            <person name="Kim S."/>
            <person name="Oh Y.-L."/>
            <person name="Kong W.-S."/>
            <person name="Park H."/>
            <person name="Jeong J."/>
            <person name="Song E.-S."/>
        </authorList>
    </citation>
    <scope>NUCLEOTIDE SEQUENCE [LARGE SCALE GENOMIC DNA]</scope>
    <source>
        <strain evidence="12">51987-8</strain>
    </source>
</reference>
<keyword evidence="5" id="KW-0256">Endoplasmic reticulum</keyword>
<evidence type="ECO:0000256" key="4">
    <source>
        <dbReference type="ARBA" id="ARBA00022692"/>
    </source>
</evidence>
<evidence type="ECO:0000256" key="7">
    <source>
        <dbReference type="ARBA" id="ARBA00022927"/>
    </source>
</evidence>
<evidence type="ECO:0000313" key="13">
    <source>
        <dbReference type="Proteomes" id="UP000076154"/>
    </source>
</evidence>